<gene>
    <name evidence="1" type="ORF">OBBRIDRAFT_729278</name>
</gene>
<evidence type="ECO:0000313" key="2">
    <source>
        <dbReference type="Proteomes" id="UP000250043"/>
    </source>
</evidence>
<protein>
    <submittedName>
        <fullName evidence="1">Uncharacterized protein</fullName>
    </submittedName>
</protein>
<name>A0A8E2AXV5_9APHY</name>
<evidence type="ECO:0000313" key="1">
    <source>
        <dbReference type="EMBL" id="OCH91144.1"/>
    </source>
</evidence>
<proteinExistence type="predicted"/>
<dbReference type="OrthoDB" id="2800331at2759"/>
<organism evidence="1 2">
    <name type="scientific">Obba rivulosa</name>
    <dbReference type="NCBI Taxonomy" id="1052685"/>
    <lineage>
        <taxon>Eukaryota</taxon>
        <taxon>Fungi</taxon>
        <taxon>Dikarya</taxon>
        <taxon>Basidiomycota</taxon>
        <taxon>Agaricomycotina</taxon>
        <taxon>Agaricomycetes</taxon>
        <taxon>Polyporales</taxon>
        <taxon>Gelatoporiaceae</taxon>
        <taxon>Obba</taxon>
    </lineage>
</organism>
<dbReference type="AlphaFoldDB" id="A0A8E2AXV5"/>
<dbReference type="EMBL" id="KV722390">
    <property type="protein sequence ID" value="OCH91144.1"/>
    <property type="molecule type" value="Genomic_DNA"/>
</dbReference>
<keyword evidence="2" id="KW-1185">Reference proteome</keyword>
<sequence>MCYHLVTFSEYTCGHQYPLHRQLMDCHRRICVFSSNHITDKHDCTNECILE</sequence>
<dbReference type="Proteomes" id="UP000250043">
    <property type="component" value="Unassembled WGS sequence"/>
</dbReference>
<reference evidence="1 2" key="1">
    <citation type="submission" date="2016-07" db="EMBL/GenBank/DDBJ databases">
        <title>Draft genome of the white-rot fungus Obba rivulosa 3A-2.</title>
        <authorList>
            <consortium name="DOE Joint Genome Institute"/>
            <person name="Miettinen O."/>
            <person name="Riley R."/>
            <person name="Acob R."/>
            <person name="Barry K."/>
            <person name="Cullen D."/>
            <person name="De Vries R."/>
            <person name="Hainaut M."/>
            <person name="Hatakka A."/>
            <person name="Henrissat B."/>
            <person name="Hilden K."/>
            <person name="Kuo R."/>
            <person name="Labutti K."/>
            <person name="Lipzen A."/>
            <person name="Makela M.R."/>
            <person name="Sandor L."/>
            <person name="Spatafora J.W."/>
            <person name="Grigoriev I.V."/>
            <person name="Hibbett D.S."/>
        </authorList>
    </citation>
    <scope>NUCLEOTIDE SEQUENCE [LARGE SCALE GENOMIC DNA]</scope>
    <source>
        <strain evidence="1 2">3A-2</strain>
    </source>
</reference>
<accession>A0A8E2AXV5</accession>